<evidence type="ECO:0000256" key="3">
    <source>
        <dbReference type="ARBA" id="ARBA00022729"/>
    </source>
</evidence>
<evidence type="ECO:0000259" key="8">
    <source>
        <dbReference type="Pfam" id="PF08239"/>
    </source>
</evidence>
<name>A0A975MMF8_9GAMM</name>
<keyword evidence="4 7" id="KW-1133">Transmembrane helix</keyword>
<evidence type="ECO:0000313" key="9">
    <source>
        <dbReference type="EMBL" id="QWF70059.1"/>
    </source>
</evidence>
<dbReference type="Proteomes" id="UP000676649">
    <property type="component" value="Chromosome"/>
</dbReference>
<accession>A0A975MMF8</accession>
<proteinExistence type="predicted"/>
<dbReference type="Pfam" id="PF08239">
    <property type="entry name" value="SH3_3"/>
    <property type="match status" value="1"/>
</dbReference>
<keyword evidence="2 7" id="KW-0812">Transmembrane</keyword>
<evidence type="ECO:0000256" key="1">
    <source>
        <dbReference type="ARBA" id="ARBA00004167"/>
    </source>
</evidence>
<organism evidence="9 10">
    <name type="scientific">Methylomonas paludis</name>
    <dbReference type="NCBI Taxonomy" id="1173101"/>
    <lineage>
        <taxon>Bacteria</taxon>
        <taxon>Pseudomonadati</taxon>
        <taxon>Pseudomonadota</taxon>
        <taxon>Gammaproteobacteria</taxon>
        <taxon>Methylococcales</taxon>
        <taxon>Methylococcaceae</taxon>
        <taxon>Methylomonas</taxon>
    </lineage>
</organism>
<evidence type="ECO:0000313" key="10">
    <source>
        <dbReference type="Proteomes" id="UP000676649"/>
    </source>
</evidence>
<dbReference type="EMBL" id="CP073754">
    <property type="protein sequence ID" value="QWF70059.1"/>
    <property type="molecule type" value="Genomic_DNA"/>
</dbReference>
<comment type="subcellular location">
    <subcellularLocation>
        <location evidence="1">Membrane</location>
        <topology evidence="1">Single-pass membrane protein</topology>
    </subcellularLocation>
</comment>
<evidence type="ECO:0000256" key="5">
    <source>
        <dbReference type="ARBA" id="ARBA00023136"/>
    </source>
</evidence>
<keyword evidence="10" id="KW-1185">Reference proteome</keyword>
<keyword evidence="3" id="KW-0732">Signal</keyword>
<feature type="transmembrane region" description="Helical" evidence="7">
    <location>
        <begin position="207"/>
        <end position="225"/>
    </location>
</feature>
<evidence type="ECO:0000256" key="7">
    <source>
        <dbReference type="SAM" id="Phobius"/>
    </source>
</evidence>
<gene>
    <name evidence="9" type="ORF">KEF85_11940</name>
</gene>
<evidence type="ECO:0000256" key="6">
    <source>
        <dbReference type="SAM" id="Coils"/>
    </source>
</evidence>
<evidence type="ECO:0000256" key="2">
    <source>
        <dbReference type="ARBA" id="ARBA00022692"/>
    </source>
</evidence>
<feature type="coiled-coil region" evidence="6">
    <location>
        <begin position="120"/>
        <end position="205"/>
    </location>
</feature>
<dbReference type="NCBIfam" id="TIGR04211">
    <property type="entry name" value="SH3_and_anchor"/>
    <property type="match status" value="1"/>
</dbReference>
<keyword evidence="6" id="KW-0175">Coiled coil</keyword>
<reference evidence="9" key="1">
    <citation type="submission" date="2021-04" db="EMBL/GenBank/DDBJ databases">
        <title>Draft genome sequence data of methanotrophic Methylovulum sp. strain S1L and Methylomonas sp. strain S2AM isolated from boreal lake water columns.</title>
        <authorList>
            <person name="Rissanen A.J."/>
            <person name="Mangayil R."/>
            <person name="Svenning M.M."/>
            <person name="Khanongnuch R."/>
        </authorList>
    </citation>
    <scope>NUCLEOTIDE SEQUENCE</scope>
    <source>
        <strain evidence="9">S2AM</strain>
    </source>
</reference>
<feature type="domain" description="SH3b" evidence="8">
    <location>
        <begin position="61"/>
        <end position="111"/>
    </location>
</feature>
<dbReference type="InterPro" id="IPR003646">
    <property type="entry name" value="SH3-like_bac-type"/>
</dbReference>
<keyword evidence="5 7" id="KW-0472">Membrane</keyword>
<dbReference type="InterPro" id="IPR016476">
    <property type="entry name" value="SH3_dom_pro"/>
</dbReference>
<dbReference type="Gene3D" id="2.30.30.40">
    <property type="entry name" value="SH3 Domains"/>
    <property type="match status" value="1"/>
</dbReference>
<protein>
    <submittedName>
        <fullName evidence="9">TIGR04211 family SH3 domain-containing protein</fullName>
    </submittedName>
</protein>
<dbReference type="AlphaFoldDB" id="A0A975MMF8"/>
<dbReference type="KEGG" id="mpad:KEF85_11940"/>
<dbReference type="GO" id="GO:0016020">
    <property type="term" value="C:membrane"/>
    <property type="evidence" value="ECO:0007669"/>
    <property type="project" value="UniProtKB-SubCell"/>
</dbReference>
<sequence>MPKKPYWNFSSADNFVKILSLIHSENRIVKKKLVCLFVLSSACGAAHARTAYVTDNVEIPLRSGETERSRIVKVLGNGTILNVLEDRPESGYSYVQANNGAEGFILSRYLSGEPSSRSQLEAANKKLEALTEENKQLKASQSANQEIGKERDKISSELSELQQTAANAIQLKQQRDQLQEQVVSIERELQQLKRENQALTDSTNQDWFLYGGGLSLFGVLLGFILPRMSWRRRTSGWGDSF</sequence>
<evidence type="ECO:0000256" key="4">
    <source>
        <dbReference type="ARBA" id="ARBA00022989"/>
    </source>
</evidence>